<evidence type="ECO:0000256" key="4">
    <source>
        <dbReference type="ARBA" id="ARBA00023163"/>
    </source>
</evidence>
<comment type="caution">
    <text evidence="8">The sequence shown here is derived from an EMBL/GenBank/DDBJ whole genome shotgun (WGS) entry which is preliminary data.</text>
</comment>
<feature type="domain" description="RNA polymerase Rpb7-like N-terminal" evidence="6">
    <location>
        <begin position="1"/>
        <end position="31"/>
    </location>
</feature>
<dbReference type="SUPFAM" id="SSF88798">
    <property type="entry name" value="N-terminal, heterodimerisation domain of RBP7 (RpoE)"/>
    <property type="match status" value="1"/>
</dbReference>
<dbReference type="GO" id="GO:0005666">
    <property type="term" value="C:RNA polymerase III complex"/>
    <property type="evidence" value="ECO:0007669"/>
    <property type="project" value="TreeGrafter"/>
</dbReference>
<evidence type="ECO:0000256" key="2">
    <source>
        <dbReference type="ARBA" id="ARBA00009307"/>
    </source>
</evidence>
<reference evidence="8" key="1">
    <citation type="submission" date="2023-06" db="EMBL/GenBank/DDBJ databases">
        <authorList>
            <consortium name="Lawrence Berkeley National Laboratory"/>
            <person name="Ahrendt S."/>
            <person name="Sahu N."/>
            <person name="Indic B."/>
            <person name="Wong-Bajracharya J."/>
            <person name="Merenyi Z."/>
            <person name="Ke H.-M."/>
            <person name="Monk M."/>
            <person name="Kocsube S."/>
            <person name="Drula E."/>
            <person name="Lipzen A."/>
            <person name="Balint B."/>
            <person name="Henrissat B."/>
            <person name="Andreopoulos B."/>
            <person name="Martin F.M."/>
            <person name="Harder C.B."/>
            <person name="Rigling D."/>
            <person name="Ford K.L."/>
            <person name="Foster G.D."/>
            <person name="Pangilinan J."/>
            <person name="Papanicolaou A."/>
            <person name="Barry K."/>
            <person name="LaButti K."/>
            <person name="Viragh M."/>
            <person name="Koriabine M."/>
            <person name="Yan M."/>
            <person name="Riley R."/>
            <person name="Champramary S."/>
            <person name="Plett K.L."/>
            <person name="Tsai I.J."/>
            <person name="Slot J."/>
            <person name="Sipos G."/>
            <person name="Plett J."/>
            <person name="Nagy L.G."/>
            <person name="Grigoriev I.V."/>
        </authorList>
    </citation>
    <scope>NUCLEOTIDE SEQUENCE</scope>
    <source>
        <strain evidence="8">FPL87.14</strain>
    </source>
</reference>
<evidence type="ECO:0000256" key="3">
    <source>
        <dbReference type="ARBA" id="ARBA00022478"/>
    </source>
</evidence>
<keyword evidence="5" id="KW-0539">Nucleus</keyword>
<name>A0AA39IDW0_9AGAR</name>
<keyword evidence="9" id="KW-1185">Reference proteome</keyword>
<dbReference type="EMBL" id="JAUEPT010000278">
    <property type="protein sequence ID" value="KAK0421845.1"/>
    <property type="molecule type" value="Genomic_DNA"/>
</dbReference>
<dbReference type="Gene3D" id="2.40.50.140">
    <property type="entry name" value="Nucleic acid-binding proteins"/>
    <property type="match status" value="1"/>
</dbReference>
<organism evidence="8 9">
    <name type="scientific">Armillaria borealis</name>
    <dbReference type="NCBI Taxonomy" id="47425"/>
    <lineage>
        <taxon>Eukaryota</taxon>
        <taxon>Fungi</taxon>
        <taxon>Dikarya</taxon>
        <taxon>Basidiomycota</taxon>
        <taxon>Agaricomycotina</taxon>
        <taxon>Agaricomycetes</taxon>
        <taxon>Agaricomycetidae</taxon>
        <taxon>Agaricales</taxon>
        <taxon>Marasmiineae</taxon>
        <taxon>Physalacriaceae</taxon>
        <taxon>Armillaria</taxon>
    </lineage>
</organism>
<keyword evidence="3" id="KW-0240">DNA-directed RNA polymerase</keyword>
<dbReference type="Proteomes" id="UP001175226">
    <property type="component" value="Unassembled WGS sequence"/>
</dbReference>
<comment type="similarity">
    <text evidence="2">Belongs to the eukaryotic RPB7/RPC8 RNA polymerase subunit family.</text>
</comment>
<dbReference type="SUPFAM" id="SSF50249">
    <property type="entry name" value="Nucleic acid-binding proteins"/>
    <property type="match status" value="1"/>
</dbReference>
<gene>
    <name evidence="8" type="ORF">EV421DRAFT_1682616</name>
</gene>
<comment type="subcellular location">
    <subcellularLocation>
        <location evidence="1">Nucleus</location>
    </subcellularLocation>
</comment>
<accession>A0AA39IDW0</accession>
<evidence type="ECO:0000256" key="5">
    <source>
        <dbReference type="ARBA" id="ARBA00023242"/>
    </source>
</evidence>
<sequence length="148" mass="16809">EKYANRVLHDVGLCVRVFDSTEVDEGKVRHGGEFLFEKLISRLVVFRPFTSDVILAKVKSSDADSIRLMMGFFDNIYIPSIYLPQPSAFDPNERAFFWVPESELTTSTELLDTNVASKMYIDAGEVVRVRVEADEFHCDEPAPPKMAE</sequence>
<proteinExistence type="inferred from homology"/>
<dbReference type="Gene3D" id="3.30.1490.120">
    <property type="entry name" value="RNA polymerase Rpb7-like, N-terminal domain"/>
    <property type="match status" value="1"/>
</dbReference>
<dbReference type="InterPro" id="IPR036898">
    <property type="entry name" value="RNA_pol_Rpb7-like_N_sf"/>
</dbReference>
<keyword evidence="4" id="KW-0804">Transcription</keyword>
<feature type="non-terminal residue" evidence="8">
    <location>
        <position position="1"/>
    </location>
</feature>
<dbReference type="InterPro" id="IPR013238">
    <property type="entry name" value="RNA_pol_III_Rbc25"/>
</dbReference>
<evidence type="ECO:0000259" key="6">
    <source>
        <dbReference type="Pfam" id="PF03876"/>
    </source>
</evidence>
<feature type="domain" description="RNA polymerase III subunit Rpc25" evidence="7">
    <location>
        <begin position="52"/>
        <end position="147"/>
    </location>
</feature>
<feature type="non-terminal residue" evidence="8">
    <location>
        <position position="148"/>
    </location>
</feature>
<evidence type="ECO:0000259" key="7">
    <source>
        <dbReference type="Pfam" id="PF08292"/>
    </source>
</evidence>
<dbReference type="Pfam" id="PF03876">
    <property type="entry name" value="SHS2_Rpb7-N"/>
    <property type="match status" value="1"/>
</dbReference>
<dbReference type="Pfam" id="PF08292">
    <property type="entry name" value="RNA_pol_Rbc25"/>
    <property type="match status" value="1"/>
</dbReference>
<evidence type="ECO:0000313" key="9">
    <source>
        <dbReference type="Proteomes" id="UP001175226"/>
    </source>
</evidence>
<dbReference type="PANTHER" id="PTHR12709:SF1">
    <property type="entry name" value="DNA-DIRECTED RNA POLYMERASE III SUBUNIT RPC8"/>
    <property type="match status" value="1"/>
</dbReference>
<dbReference type="GO" id="GO:0006384">
    <property type="term" value="P:transcription initiation at RNA polymerase III promoter"/>
    <property type="evidence" value="ECO:0007669"/>
    <property type="project" value="TreeGrafter"/>
</dbReference>
<evidence type="ECO:0000313" key="8">
    <source>
        <dbReference type="EMBL" id="KAK0421845.1"/>
    </source>
</evidence>
<dbReference type="AlphaFoldDB" id="A0AA39IDW0"/>
<dbReference type="InterPro" id="IPR005576">
    <property type="entry name" value="Rpb7-like_N"/>
</dbReference>
<protein>
    <submittedName>
        <fullName evidence="8">RNA polymerase III subunit Rpc25-domain-containing protein</fullName>
    </submittedName>
</protein>
<dbReference type="InterPro" id="IPR045113">
    <property type="entry name" value="Rpb7-like"/>
</dbReference>
<dbReference type="PANTHER" id="PTHR12709">
    <property type="entry name" value="DNA-DIRECTED RNA POLYMERASE II, III"/>
    <property type="match status" value="1"/>
</dbReference>
<dbReference type="InterPro" id="IPR012340">
    <property type="entry name" value="NA-bd_OB-fold"/>
</dbReference>
<evidence type="ECO:0000256" key="1">
    <source>
        <dbReference type="ARBA" id="ARBA00004123"/>
    </source>
</evidence>